<dbReference type="Gene3D" id="1.10.1410.10">
    <property type="match status" value="1"/>
</dbReference>
<dbReference type="OrthoDB" id="273917at2759"/>
<protein>
    <submittedName>
        <fullName evidence="4">Uncharacterized protein</fullName>
    </submittedName>
</protein>
<feature type="compositionally biased region" description="Low complexity" evidence="1">
    <location>
        <begin position="877"/>
        <end position="891"/>
    </location>
</feature>
<dbReference type="SUPFAM" id="SSF81301">
    <property type="entry name" value="Nucleotidyltransferase"/>
    <property type="match status" value="1"/>
</dbReference>
<dbReference type="CDD" id="cd05402">
    <property type="entry name" value="NT_PAP_TUTase"/>
    <property type="match status" value="1"/>
</dbReference>
<dbReference type="KEGG" id="sita:101762692"/>
<proteinExistence type="predicted"/>
<dbReference type="InterPro" id="IPR043519">
    <property type="entry name" value="NT_sf"/>
</dbReference>
<sequence length="1305" mass="143961">MVPNGLLPNVAVGVTRRLDAERWAVAEERTAELIARIQPTPWSEDRRRAAAGYVQRLIMGCLSCQVFTFGSFPLKTYLPDGDIDVTAFSNSEELKDTWAVMVQDALEHEEKSEKAEFRVREVQYIQAEVKIIKCLVENIVVDISFNQVGGLCTLCFLEEMDHLISQNHLFKRSIILIKAWCYYESRILGAHHGLISTYALETLVLYIFHVFNNSFAGPLEVLYRFLEFFSNFDWEKFCVSLWGPVPISSLPDMSADPPRKDGGALLLSKSFLDICSSIYAVTPSPHNNQVQPFVSKYFNVIDPLRANNNLGRSISKGNFFRIRSAFAFGAKRLARILECPKQDIAIEVKQFFTNTWRRHGNGNRPDAPAQSLIHQTVKVVPVEVPSSHKNATAHKKKFKGPTTHIDDDGLTEYTQNYHNPATQLVTKANVQYRGSPRTALSVVYPSQSQKIRAVQTNAEVAGQLEKTSIPSGSLLGEKVQRISKSHSTVNEQNGQSRFQFARTNSSPDLTDSSVHGFPSSRRTIVSEVEKSSKAEYSSTGNNMILGVSSNHGRKSSQEKPVSSMNASSSILVSGPSSVSSSNHEDTCFATNEELASVSEASDVLHKGSPREHNLMDGLNGQVPLQVRIPCHPSLAPLPLVASSGYPLRNLAGILPPNFSFIGTPWLHNMQFVHGFVPPPMTQYVGRTAFVSNSENCIESETSATTGTNYDDGGNWHEHDAGLSGNYNRESINPEIFNFKDLASSLHDIPGARLQGQKKSGIEDRGETLRENSADIFHKVYGGTSFGVIRLVSSQGSSGHTISDSSCDESTGVILTSSRGKWGKTPLAMTPSSPSQLRSTTKTSWQFENMTERITSGLDGNRNSYASQAVNSDFSDETAGPSPSAQSTSSQVSDDHNPLKVNPRNPVFRPFVMSPPQQRQVDNSGLTFVPTGPPVPFVVYPYIPGTTDSSAAQFERSEGKDQFPVDMAFQNFGSHDDADLPDANITTPPGSVVADHDHMSDILNSDFLSHWQNLQYGRFCQNAHPPAPVLYPVAMPPMYLPGHFPLNGPATQPAHRFNWAQVRSHGQGVVPVTPLQPTSERASGVFQRYGEDAPRYHGGTGTYLPTPKVPFKDRQSSSRNYRGSYNSEQVDHNDKEGNWANSKQRNMGCSYGRGQSEKSGGRHDRQISDENQSERHWQPYRSDSYRREAGGSSSVQSQSFENTTSTHDPVNKAYGVPSQSSTVASGTRASTEPVMVYSYDQSVDYGAPCKPIEFGSFGAIPMDSSEIQQAHEVHTNGFYKQRHALYKGTSSRSSPDQPSMPHLRRS</sequence>
<feature type="compositionally biased region" description="Polar residues" evidence="1">
    <location>
        <begin position="1287"/>
        <end position="1296"/>
    </location>
</feature>
<dbReference type="STRING" id="4555.A0A368SLC4"/>
<dbReference type="EMBL" id="CM003536">
    <property type="protein sequence ID" value="RCV43226.1"/>
    <property type="molecule type" value="Genomic_DNA"/>
</dbReference>
<reference evidence="4" key="2">
    <citation type="submission" date="2015-07" db="EMBL/GenBank/DDBJ databases">
        <authorList>
            <person name="Noorani M."/>
        </authorList>
    </citation>
    <scope>NUCLEOTIDE SEQUENCE</scope>
    <source>
        <strain evidence="4">Yugu1</strain>
    </source>
</reference>
<dbReference type="InterPro" id="IPR058920">
    <property type="entry name" value="PAP-OAS1-bd-rel"/>
</dbReference>
<evidence type="ECO:0000313" key="4">
    <source>
        <dbReference type="EMBL" id="RCV43227.1"/>
    </source>
</evidence>
<feature type="domain" description="PAP/OAS1 substrate-binding-related" evidence="3">
    <location>
        <begin position="164"/>
        <end position="356"/>
    </location>
</feature>
<evidence type="ECO:0000259" key="2">
    <source>
        <dbReference type="Pfam" id="PF22600"/>
    </source>
</evidence>
<dbReference type="Gene3D" id="3.30.460.10">
    <property type="entry name" value="Beta Polymerase, domain 2"/>
    <property type="match status" value="1"/>
</dbReference>
<dbReference type="PANTHER" id="PTHR45979">
    <property type="entry name" value="PAP/OAS1 SUBSTRATE-BINDING DOMAIN SUPERFAMILY"/>
    <property type="match status" value="1"/>
</dbReference>
<feature type="domain" description="Poly(A) RNA polymerase mitochondrial-like central palm" evidence="2">
    <location>
        <begin position="30"/>
        <end position="151"/>
    </location>
</feature>
<name>A0A368SLC4_SETIT</name>
<dbReference type="EMBL" id="CM003536">
    <property type="protein sequence ID" value="RCV43228.1"/>
    <property type="molecule type" value="Genomic_DNA"/>
</dbReference>
<feature type="region of interest" description="Disordered" evidence="1">
    <location>
        <begin position="872"/>
        <end position="907"/>
    </location>
</feature>
<gene>
    <name evidence="4" type="ORF">SETIT_9G277900v2</name>
</gene>
<evidence type="ECO:0000256" key="1">
    <source>
        <dbReference type="SAM" id="MobiDB-lite"/>
    </source>
</evidence>
<feature type="region of interest" description="Disordered" evidence="1">
    <location>
        <begin position="1281"/>
        <end position="1305"/>
    </location>
</feature>
<dbReference type="PANTHER" id="PTHR45979:SF15">
    <property type="entry name" value="POLYMERASE NUCLEOTIDYL TRANSFERASE DOMAIN-CONTAINING PROTEIN"/>
    <property type="match status" value="1"/>
</dbReference>
<feature type="region of interest" description="Disordered" evidence="1">
    <location>
        <begin position="820"/>
        <end position="846"/>
    </location>
</feature>
<feature type="compositionally biased region" description="Low complexity" evidence="1">
    <location>
        <begin position="567"/>
        <end position="581"/>
    </location>
</feature>
<dbReference type="InterPro" id="IPR054708">
    <property type="entry name" value="MTPAP-like_central"/>
</dbReference>
<feature type="compositionally biased region" description="Polar residues" evidence="1">
    <location>
        <begin position="1190"/>
        <end position="1207"/>
    </location>
</feature>
<feature type="region of interest" description="Disordered" evidence="1">
    <location>
        <begin position="530"/>
        <end position="584"/>
    </location>
</feature>
<dbReference type="SUPFAM" id="SSF81631">
    <property type="entry name" value="PAP/OAS1 substrate-binding domain"/>
    <property type="match status" value="1"/>
</dbReference>
<feature type="region of interest" description="Disordered" evidence="1">
    <location>
        <begin position="1089"/>
        <end position="1228"/>
    </location>
</feature>
<feature type="compositionally biased region" description="Polar residues" evidence="1">
    <location>
        <begin position="1216"/>
        <end position="1228"/>
    </location>
</feature>
<accession>A0A368SLC4</accession>
<feature type="compositionally biased region" description="Polar residues" evidence="1">
    <location>
        <begin position="534"/>
        <end position="550"/>
    </location>
</feature>
<evidence type="ECO:0000259" key="3">
    <source>
        <dbReference type="Pfam" id="PF26180"/>
    </source>
</evidence>
<dbReference type="InterPro" id="IPR058921">
    <property type="entry name" value="PAP/OAS1-rel"/>
</dbReference>
<dbReference type="EMBL" id="CM003536">
    <property type="protein sequence ID" value="RCV43227.1"/>
    <property type="molecule type" value="Genomic_DNA"/>
</dbReference>
<feature type="compositionally biased region" description="Low complexity" evidence="1">
    <location>
        <begin position="1116"/>
        <end position="1126"/>
    </location>
</feature>
<dbReference type="EMBL" id="CM003536">
    <property type="protein sequence ID" value="RCV43229.1"/>
    <property type="molecule type" value="Genomic_DNA"/>
</dbReference>
<feature type="compositionally biased region" description="Basic and acidic residues" evidence="1">
    <location>
        <begin position="1154"/>
        <end position="1188"/>
    </location>
</feature>
<dbReference type="Pfam" id="PF22600">
    <property type="entry name" value="MTPAP-like_central"/>
    <property type="match status" value="1"/>
</dbReference>
<feature type="compositionally biased region" description="Polar residues" evidence="1">
    <location>
        <begin position="829"/>
        <end position="846"/>
    </location>
</feature>
<reference evidence="4" key="1">
    <citation type="journal article" date="2012" name="Nat. Biotechnol.">
        <title>Reference genome sequence of the model plant Setaria.</title>
        <authorList>
            <person name="Bennetzen J.L."/>
            <person name="Schmutz J."/>
            <person name="Wang H."/>
            <person name="Percifield R."/>
            <person name="Hawkins J."/>
            <person name="Pontaroli A.C."/>
            <person name="Estep M."/>
            <person name="Feng L."/>
            <person name="Vaughn J.N."/>
            <person name="Grimwood J."/>
            <person name="Jenkins J."/>
            <person name="Barry K."/>
            <person name="Lindquist E."/>
            <person name="Hellsten U."/>
            <person name="Deshpande S."/>
            <person name="Wang X."/>
            <person name="Wu X."/>
            <person name="Mitros T."/>
            <person name="Triplett J."/>
            <person name="Yang X."/>
            <person name="Ye C.Y."/>
            <person name="Mauro-Herrera M."/>
            <person name="Wang L."/>
            <person name="Li P."/>
            <person name="Sharma M."/>
            <person name="Sharma R."/>
            <person name="Ronald P.C."/>
            <person name="Panaud O."/>
            <person name="Kellogg E.A."/>
            <person name="Brutnell T.P."/>
            <person name="Doust A.N."/>
            <person name="Tuskan G.A."/>
            <person name="Rokhsar D."/>
            <person name="Devos K.M."/>
        </authorList>
    </citation>
    <scope>NUCLEOTIDE SEQUENCE [LARGE SCALE GENOMIC DNA]</scope>
    <source>
        <strain evidence="4">Yugu1</strain>
    </source>
</reference>
<organism evidence="4">
    <name type="scientific">Setaria italica</name>
    <name type="common">Foxtail millet</name>
    <name type="synonym">Panicum italicum</name>
    <dbReference type="NCBI Taxonomy" id="4555"/>
    <lineage>
        <taxon>Eukaryota</taxon>
        <taxon>Viridiplantae</taxon>
        <taxon>Streptophyta</taxon>
        <taxon>Embryophyta</taxon>
        <taxon>Tracheophyta</taxon>
        <taxon>Spermatophyta</taxon>
        <taxon>Magnoliopsida</taxon>
        <taxon>Liliopsida</taxon>
        <taxon>Poales</taxon>
        <taxon>Poaceae</taxon>
        <taxon>PACMAD clade</taxon>
        <taxon>Panicoideae</taxon>
        <taxon>Panicodae</taxon>
        <taxon>Paniceae</taxon>
        <taxon>Cenchrinae</taxon>
        <taxon>Setaria</taxon>
    </lineage>
</organism>
<dbReference type="Pfam" id="PF26180">
    <property type="entry name" value="PAP-OAS1"/>
    <property type="match status" value="1"/>
</dbReference>